<evidence type="ECO:0000256" key="7">
    <source>
        <dbReference type="ARBA" id="ARBA00022679"/>
    </source>
</evidence>
<dbReference type="PANTHER" id="PTHR46683:SF1">
    <property type="entry name" value="OROTATE PHOSPHORIBOSYLTRANSFERASE 1-RELATED"/>
    <property type="match status" value="1"/>
</dbReference>
<comment type="similarity">
    <text evidence="3 9">Belongs to the purine/pyrimidine phosphoribosyltransferase family. PyrE subfamily.</text>
</comment>
<keyword evidence="6 9" id="KW-0328">Glycosyltransferase</keyword>
<comment type="catalytic activity">
    <reaction evidence="9">
        <text>orotidine 5'-phosphate + diphosphate = orotate + 5-phospho-alpha-D-ribose 1-diphosphate</text>
        <dbReference type="Rhea" id="RHEA:10380"/>
        <dbReference type="ChEBI" id="CHEBI:30839"/>
        <dbReference type="ChEBI" id="CHEBI:33019"/>
        <dbReference type="ChEBI" id="CHEBI:57538"/>
        <dbReference type="ChEBI" id="CHEBI:58017"/>
        <dbReference type="EC" id="2.4.2.10"/>
    </reaction>
</comment>
<dbReference type="Gene3D" id="3.40.50.2020">
    <property type="match status" value="1"/>
</dbReference>
<dbReference type="GO" id="GO:0005737">
    <property type="term" value="C:cytoplasm"/>
    <property type="evidence" value="ECO:0007669"/>
    <property type="project" value="TreeGrafter"/>
</dbReference>
<dbReference type="InterPro" id="IPR004467">
    <property type="entry name" value="Or_phspho_trans_dom"/>
</dbReference>
<evidence type="ECO:0000256" key="4">
    <source>
        <dbReference type="ARBA" id="ARBA00011738"/>
    </source>
</evidence>
<dbReference type="Pfam" id="PF00156">
    <property type="entry name" value="Pribosyltran"/>
    <property type="match status" value="1"/>
</dbReference>
<dbReference type="HAMAP" id="MF_01208">
    <property type="entry name" value="PyrE"/>
    <property type="match status" value="1"/>
</dbReference>
<evidence type="ECO:0000256" key="5">
    <source>
        <dbReference type="ARBA" id="ARBA00011971"/>
    </source>
</evidence>
<evidence type="ECO:0000313" key="12">
    <source>
        <dbReference type="Proteomes" id="UP000281975"/>
    </source>
</evidence>
<evidence type="ECO:0000256" key="9">
    <source>
        <dbReference type="HAMAP-Rule" id="MF_01208"/>
    </source>
</evidence>
<keyword evidence="9" id="KW-0460">Magnesium</keyword>
<dbReference type="AlphaFoldDB" id="A0A420WWT2"/>
<comment type="subunit">
    <text evidence="4 9">Homodimer.</text>
</comment>
<gene>
    <name evidence="9" type="primary">pyrE</name>
    <name evidence="11" type="ORF">C7446_2087</name>
</gene>
<dbReference type="NCBIfam" id="TIGR00336">
    <property type="entry name" value="pyrE"/>
    <property type="match status" value="1"/>
</dbReference>
<protein>
    <recommendedName>
        <fullName evidence="5 9">Orotate phosphoribosyltransferase</fullName>
        <shortName evidence="9">OPRT</shortName>
        <shortName evidence="9">OPRTase</shortName>
        <ecNumber evidence="5 9">2.4.2.10</ecNumber>
    </recommendedName>
</protein>
<dbReference type="EMBL" id="RBIN01000005">
    <property type="protein sequence ID" value="RKR03560.1"/>
    <property type="molecule type" value="Genomic_DNA"/>
</dbReference>
<feature type="binding site" evidence="9">
    <location>
        <position position="105"/>
    </location>
    <ligand>
        <name>5-phospho-alpha-D-ribose 1-diphosphate</name>
        <dbReference type="ChEBI" id="CHEBI:58017"/>
        <note>ligand shared between dimeric partners</note>
    </ligand>
</feature>
<organism evidence="11 12">
    <name type="scientific">Kushneria sinocarnis</name>
    <dbReference type="NCBI Taxonomy" id="595502"/>
    <lineage>
        <taxon>Bacteria</taxon>
        <taxon>Pseudomonadati</taxon>
        <taxon>Pseudomonadota</taxon>
        <taxon>Gammaproteobacteria</taxon>
        <taxon>Oceanospirillales</taxon>
        <taxon>Halomonadaceae</taxon>
        <taxon>Kushneria</taxon>
    </lineage>
</organism>
<evidence type="ECO:0000256" key="3">
    <source>
        <dbReference type="ARBA" id="ARBA00006340"/>
    </source>
</evidence>
<dbReference type="EC" id="2.4.2.10" evidence="5 9"/>
<dbReference type="InterPro" id="IPR029057">
    <property type="entry name" value="PRTase-like"/>
</dbReference>
<keyword evidence="7 9" id="KW-0808">Transferase</keyword>
<dbReference type="GO" id="GO:0004588">
    <property type="term" value="F:orotate phosphoribosyltransferase activity"/>
    <property type="evidence" value="ECO:0007669"/>
    <property type="project" value="UniProtKB-UniRule"/>
</dbReference>
<dbReference type="GO" id="GO:0046132">
    <property type="term" value="P:pyrimidine ribonucleoside biosynthetic process"/>
    <property type="evidence" value="ECO:0007669"/>
    <property type="project" value="TreeGrafter"/>
</dbReference>
<feature type="binding site" description="in other chain" evidence="9">
    <location>
        <begin position="124"/>
        <end position="132"/>
    </location>
    <ligand>
        <name>5-phospho-alpha-D-ribose 1-diphosphate</name>
        <dbReference type="ChEBI" id="CHEBI:58017"/>
        <note>ligand shared between dimeric partners</note>
    </ligand>
</feature>
<dbReference type="RefSeq" id="WP_121173022.1">
    <property type="nucleotide sequence ID" value="NZ_RBIN01000005.1"/>
</dbReference>
<feature type="binding site" description="in other chain" evidence="9">
    <location>
        <position position="100"/>
    </location>
    <ligand>
        <name>5-phospho-alpha-D-ribose 1-diphosphate</name>
        <dbReference type="ChEBI" id="CHEBI:58017"/>
        <note>ligand shared between dimeric partners</note>
    </ligand>
</feature>
<dbReference type="InterPro" id="IPR023031">
    <property type="entry name" value="OPRT"/>
</dbReference>
<keyword evidence="8 9" id="KW-0665">Pyrimidine biosynthesis</keyword>
<dbReference type="SUPFAM" id="SSF53271">
    <property type="entry name" value="PRTase-like"/>
    <property type="match status" value="1"/>
</dbReference>
<sequence length="217" mass="23217">MHEDQRAFIEFAIAERALVFGEFTLKSGRVSPYFFNAGHFHSGAALALLGRCYASAIERSGLDFDLIFGPAYKGIPLATTTAVAMADHHGRSLPYAFNRKEAKDHGEGGRTVGAPLAGRVLIIDDVITAGTAIGESMALIEGAGAEAAGVVVALDRQERGQGDTSAIEDVRQQYGIPVVPIITLDQILEYLERHAGTELAGHADAIRDYRTRYGVSS</sequence>
<evidence type="ECO:0000256" key="6">
    <source>
        <dbReference type="ARBA" id="ARBA00022676"/>
    </source>
</evidence>
<feature type="binding site" evidence="9">
    <location>
        <position position="99"/>
    </location>
    <ligand>
        <name>5-phospho-alpha-D-ribose 1-diphosphate</name>
        <dbReference type="ChEBI" id="CHEBI:58017"/>
        <note>ligand shared between dimeric partners</note>
    </ligand>
</feature>
<dbReference type="PANTHER" id="PTHR46683">
    <property type="entry name" value="OROTATE PHOSPHORIBOSYLTRANSFERASE 1-RELATED"/>
    <property type="match status" value="1"/>
</dbReference>
<dbReference type="GO" id="GO:0006207">
    <property type="term" value="P:'de novo' pyrimidine nucleobase biosynthetic process"/>
    <property type="evidence" value="ECO:0007669"/>
    <property type="project" value="TreeGrafter"/>
</dbReference>
<feature type="binding site" evidence="9">
    <location>
        <begin position="34"/>
        <end position="35"/>
    </location>
    <ligand>
        <name>orotate</name>
        <dbReference type="ChEBI" id="CHEBI:30839"/>
    </ligand>
</feature>
<comment type="caution">
    <text evidence="11">The sequence shown here is derived from an EMBL/GenBank/DDBJ whole genome shotgun (WGS) entry which is preliminary data.</text>
</comment>
<keyword evidence="12" id="KW-1185">Reference proteome</keyword>
<reference evidence="11 12" key="1">
    <citation type="submission" date="2018-10" db="EMBL/GenBank/DDBJ databases">
        <title>Genomic Encyclopedia of Type Strains, Phase IV (KMG-IV): sequencing the most valuable type-strain genomes for metagenomic binning, comparative biology and taxonomic classification.</title>
        <authorList>
            <person name="Goeker M."/>
        </authorList>
    </citation>
    <scope>NUCLEOTIDE SEQUENCE [LARGE SCALE GENOMIC DNA]</scope>
    <source>
        <strain evidence="11 12">DSM 23229</strain>
    </source>
</reference>
<dbReference type="InterPro" id="IPR000836">
    <property type="entry name" value="PRTase_dom"/>
</dbReference>
<evidence type="ECO:0000313" key="11">
    <source>
        <dbReference type="EMBL" id="RKR03560.1"/>
    </source>
</evidence>
<evidence type="ECO:0000256" key="2">
    <source>
        <dbReference type="ARBA" id="ARBA00004889"/>
    </source>
</evidence>
<feature type="domain" description="Phosphoribosyltransferase" evidence="10">
    <location>
        <begin position="51"/>
        <end position="159"/>
    </location>
</feature>
<comment type="function">
    <text evidence="1 9">Catalyzes the transfer of a ribosyl phosphate group from 5-phosphoribose 1-diphosphate to orotate, leading to the formation of orotidine monophosphate (OMP).</text>
</comment>
<feature type="binding site" evidence="9">
    <location>
        <position position="128"/>
    </location>
    <ligand>
        <name>orotate</name>
        <dbReference type="ChEBI" id="CHEBI:30839"/>
    </ligand>
</feature>
<dbReference type="GO" id="GO:0044205">
    <property type="term" value="P:'de novo' UMP biosynthetic process"/>
    <property type="evidence" value="ECO:0007669"/>
    <property type="project" value="UniProtKB-UniRule"/>
</dbReference>
<feature type="binding site" evidence="9">
    <location>
        <position position="156"/>
    </location>
    <ligand>
        <name>orotate</name>
        <dbReference type="ChEBI" id="CHEBI:30839"/>
    </ligand>
</feature>
<dbReference type="OrthoDB" id="9779060at2"/>
<feature type="binding site" evidence="9">
    <location>
        <position position="103"/>
    </location>
    <ligand>
        <name>5-phospho-alpha-D-ribose 1-diphosphate</name>
        <dbReference type="ChEBI" id="CHEBI:58017"/>
        <note>ligand shared between dimeric partners</note>
    </ligand>
</feature>
<accession>A0A420WWT2</accession>
<evidence type="ECO:0000256" key="8">
    <source>
        <dbReference type="ARBA" id="ARBA00022975"/>
    </source>
</evidence>
<evidence type="ECO:0000256" key="1">
    <source>
        <dbReference type="ARBA" id="ARBA00003769"/>
    </source>
</evidence>
<feature type="binding site" description="in other chain" evidence="9">
    <location>
        <begin position="72"/>
        <end position="73"/>
    </location>
    <ligand>
        <name>5-phospho-alpha-D-ribose 1-diphosphate</name>
        <dbReference type="ChEBI" id="CHEBI:58017"/>
        <note>ligand shared between dimeric partners</note>
    </ligand>
</feature>
<evidence type="ECO:0000259" key="10">
    <source>
        <dbReference type="Pfam" id="PF00156"/>
    </source>
</evidence>
<name>A0A420WWT2_9GAMM</name>
<feature type="binding site" description="in other chain" evidence="9">
    <location>
        <position position="26"/>
    </location>
    <ligand>
        <name>5-phospho-alpha-D-ribose 1-diphosphate</name>
        <dbReference type="ChEBI" id="CHEBI:58017"/>
        <note>ligand shared between dimeric partners</note>
    </ligand>
</feature>
<comment type="cofactor">
    <cofactor evidence="9">
        <name>Mg(2+)</name>
        <dbReference type="ChEBI" id="CHEBI:18420"/>
    </cofactor>
</comment>
<comment type="pathway">
    <text evidence="2 9">Pyrimidine metabolism; UMP biosynthesis via de novo pathway; UMP from orotate: step 1/2.</text>
</comment>
<dbReference type="Proteomes" id="UP000281975">
    <property type="component" value="Unassembled WGS sequence"/>
</dbReference>
<dbReference type="FunFam" id="3.40.50.2020:FF:000008">
    <property type="entry name" value="Orotate phosphoribosyltransferase"/>
    <property type="match status" value="1"/>
</dbReference>
<proteinExistence type="inferred from homology"/>
<dbReference type="GO" id="GO:0000287">
    <property type="term" value="F:magnesium ion binding"/>
    <property type="evidence" value="ECO:0007669"/>
    <property type="project" value="UniProtKB-UniRule"/>
</dbReference>
<dbReference type="CDD" id="cd06223">
    <property type="entry name" value="PRTases_typeI"/>
    <property type="match status" value="1"/>
</dbReference>
<dbReference type="UniPathway" id="UPA00070">
    <property type="reaction ID" value="UER00119"/>
</dbReference>